<dbReference type="STRING" id="1514105.AOC36_06230"/>
<gene>
    <name evidence="5" type="ORF">AOC36_06230</name>
</gene>
<feature type="domain" description="N-acetyltransferase" evidence="4">
    <location>
        <begin position="10"/>
        <end position="162"/>
    </location>
</feature>
<dbReference type="EMBL" id="CP013213">
    <property type="protein sequence ID" value="AMC93595.1"/>
    <property type="molecule type" value="Genomic_DNA"/>
</dbReference>
<dbReference type="GO" id="GO:0016747">
    <property type="term" value="F:acyltransferase activity, transferring groups other than amino-acyl groups"/>
    <property type="evidence" value="ECO:0007669"/>
    <property type="project" value="InterPro"/>
</dbReference>
<dbReference type="PROSITE" id="PS51186">
    <property type="entry name" value="GNAT"/>
    <property type="match status" value="1"/>
</dbReference>
<evidence type="ECO:0000313" key="6">
    <source>
        <dbReference type="Proteomes" id="UP000063781"/>
    </source>
</evidence>
<dbReference type="Gene3D" id="3.40.630.30">
    <property type="match status" value="1"/>
</dbReference>
<dbReference type="PANTHER" id="PTHR43792:SF8">
    <property type="entry name" value="[RIBOSOMAL PROTEIN US5]-ALANINE N-ACETYLTRANSFERASE"/>
    <property type="match status" value="1"/>
</dbReference>
<keyword evidence="1" id="KW-0808">Transferase</keyword>
<keyword evidence="2" id="KW-0012">Acyltransferase</keyword>
<name>A0A0X8H017_9FIRM</name>
<dbReference type="InterPro" id="IPR000182">
    <property type="entry name" value="GNAT_dom"/>
</dbReference>
<dbReference type="KEGG" id="erl:AOC36_06230"/>
<comment type="similarity">
    <text evidence="3">Belongs to the acetyltransferase family. RimJ subfamily.</text>
</comment>
<dbReference type="AlphaFoldDB" id="A0A0X8H017"/>
<evidence type="ECO:0000256" key="2">
    <source>
        <dbReference type="ARBA" id="ARBA00023315"/>
    </source>
</evidence>
<evidence type="ECO:0000256" key="1">
    <source>
        <dbReference type="ARBA" id="ARBA00022679"/>
    </source>
</evidence>
<dbReference type="InterPro" id="IPR051531">
    <property type="entry name" value="N-acetyltransferase"/>
</dbReference>
<dbReference type="SUPFAM" id="SSF55729">
    <property type="entry name" value="Acyl-CoA N-acyltransferases (Nat)"/>
    <property type="match status" value="1"/>
</dbReference>
<dbReference type="RefSeq" id="WP_067632524.1">
    <property type="nucleotide sequence ID" value="NZ_CP013213.1"/>
</dbReference>
<dbReference type="OrthoDB" id="9785602at2"/>
<organism evidence="5 6">
    <name type="scientific">Erysipelothrix larvae</name>
    <dbReference type="NCBI Taxonomy" id="1514105"/>
    <lineage>
        <taxon>Bacteria</taxon>
        <taxon>Bacillati</taxon>
        <taxon>Bacillota</taxon>
        <taxon>Erysipelotrichia</taxon>
        <taxon>Erysipelotrichales</taxon>
        <taxon>Erysipelotrichaceae</taxon>
        <taxon>Erysipelothrix</taxon>
    </lineage>
</organism>
<evidence type="ECO:0000259" key="4">
    <source>
        <dbReference type="PROSITE" id="PS51186"/>
    </source>
</evidence>
<proteinExistence type="inferred from homology"/>
<sequence length="170" mass="19169">MFKPLISDRLILRPINSGDAQNVLEHFSDDIAIYMFPTPSRSLEEASAFVEATLKNMHLNRELVYAITLRESNAFIGLAGLHGLESQTPELGVWTIKSQHGHHYGREAMQLVAQKAKSLGYTQVIYPVDIRNIASKKIPLYLNGTLTDEEKDVKTIDGRSLRIETYTIQL</sequence>
<protein>
    <recommendedName>
        <fullName evidence="4">N-acetyltransferase domain-containing protein</fullName>
    </recommendedName>
</protein>
<dbReference type="PANTHER" id="PTHR43792">
    <property type="entry name" value="GNAT FAMILY, PUTATIVE (AFU_ORTHOLOGUE AFUA_3G00765)-RELATED-RELATED"/>
    <property type="match status" value="1"/>
</dbReference>
<dbReference type="Proteomes" id="UP000063781">
    <property type="component" value="Chromosome"/>
</dbReference>
<accession>A0A0X8H017</accession>
<evidence type="ECO:0000256" key="3">
    <source>
        <dbReference type="ARBA" id="ARBA00038502"/>
    </source>
</evidence>
<evidence type="ECO:0000313" key="5">
    <source>
        <dbReference type="EMBL" id="AMC93595.1"/>
    </source>
</evidence>
<reference evidence="5 6" key="1">
    <citation type="submission" date="2015-10" db="EMBL/GenBank/DDBJ databases">
        <title>Erysipelothrix larvae sp. LV19 isolated from the larval gut of the rhinoceros beetle, Trypoxylus dichotomus.</title>
        <authorList>
            <person name="Lim S."/>
            <person name="Kim B.-C."/>
        </authorList>
    </citation>
    <scope>NUCLEOTIDE SEQUENCE [LARGE SCALE GENOMIC DNA]</scope>
    <source>
        <strain evidence="5 6">LV19</strain>
    </source>
</reference>
<keyword evidence="6" id="KW-1185">Reference proteome</keyword>
<dbReference type="InterPro" id="IPR016181">
    <property type="entry name" value="Acyl_CoA_acyltransferase"/>
</dbReference>
<dbReference type="Pfam" id="PF13302">
    <property type="entry name" value="Acetyltransf_3"/>
    <property type="match status" value="1"/>
</dbReference>